<dbReference type="Gene3D" id="3.60.10.10">
    <property type="entry name" value="Endonuclease/exonuclease/phosphatase"/>
    <property type="match status" value="1"/>
</dbReference>
<name>A0A856MN72_9CYAN</name>
<accession>A0A856MN72</accession>
<dbReference type="EMBL" id="CP030118">
    <property type="protein sequence ID" value="QDL10386.1"/>
    <property type="molecule type" value="Genomic_DNA"/>
</dbReference>
<reference evidence="3 4" key="1">
    <citation type="submission" date="2018-06" db="EMBL/GenBank/DDBJ databases">
        <title>Comparative genomics of Brasilonema spp. strains.</title>
        <authorList>
            <person name="Alvarenga D.O."/>
            <person name="Fiore M.F."/>
            <person name="Varani A.M."/>
        </authorList>
    </citation>
    <scope>NUCLEOTIDE SEQUENCE [LARGE SCALE GENOMIC DNA]</scope>
    <source>
        <strain evidence="3 4">CENA114</strain>
    </source>
</reference>
<dbReference type="AlphaFoldDB" id="A0A856MN72"/>
<evidence type="ECO:0000259" key="2">
    <source>
        <dbReference type="Pfam" id="PF03372"/>
    </source>
</evidence>
<dbReference type="PANTHER" id="PTHR14859">
    <property type="entry name" value="CALCOFLUOR WHITE HYPERSENSITIVE PROTEIN PRECURSOR"/>
    <property type="match status" value="1"/>
</dbReference>
<dbReference type="KEGG" id="bsen:DP114_23025"/>
<gene>
    <name evidence="3" type="ORF">DP114_23025</name>
</gene>
<organism evidence="3 4">
    <name type="scientific">Brasilonema sennae CENA114</name>
    <dbReference type="NCBI Taxonomy" id="415709"/>
    <lineage>
        <taxon>Bacteria</taxon>
        <taxon>Bacillati</taxon>
        <taxon>Cyanobacteriota</taxon>
        <taxon>Cyanophyceae</taxon>
        <taxon>Nostocales</taxon>
        <taxon>Scytonemataceae</taxon>
        <taxon>Brasilonema</taxon>
        <taxon>Bromeliae group (in: Brasilonema)</taxon>
    </lineage>
</organism>
<dbReference type="InterPro" id="IPR036691">
    <property type="entry name" value="Endo/exonu/phosph_ase_sf"/>
</dbReference>
<dbReference type="Pfam" id="PF03372">
    <property type="entry name" value="Exo_endo_phos"/>
    <property type="match status" value="1"/>
</dbReference>
<feature type="domain" description="Endonuclease/exonuclease/phosphatase" evidence="2">
    <location>
        <begin position="101"/>
        <end position="312"/>
    </location>
</feature>
<dbReference type="SUPFAM" id="SSF56219">
    <property type="entry name" value="DNase I-like"/>
    <property type="match status" value="1"/>
</dbReference>
<dbReference type="PANTHER" id="PTHR14859:SF1">
    <property type="entry name" value="PGAP2-INTERACTING PROTEIN"/>
    <property type="match status" value="1"/>
</dbReference>
<feature type="transmembrane region" description="Helical" evidence="1">
    <location>
        <begin position="34"/>
        <end position="58"/>
    </location>
</feature>
<dbReference type="GO" id="GO:0016020">
    <property type="term" value="C:membrane"/>
    <property type="evidence" value="ECO:0007669"/>
    <property type="project" value="GOC"/>
</dbReference>
<feature type="transmembrane region" description="Helical" evidence="1">
    <location>
        <begin position="65"/>
        <end position="84"/>
    </location>
</feature>
<dbReference type="Proteomes" id="UP000503129">
    <property type="component" value="Chromosome"/>
</dbReference>
<keyword evidence="1" id="KW-0812">Transmembrane</keyword>
<keyword evidence="1" id="KW-0472">Membrane</keyword>
<keyword evidence="4" id="KW-1185">Reference proteome</keyword>
<evidence type="ECO:0000313" key="4">
    <source>
        <dbReference type="Proteomes" id="UP000503129"/>
    </source>
</evidence>
<protein>
    <recommendedName>
        <fullName evidence="2">Endonuclease/exonuclease/phosphatase domain-containing protein</fullName>
    </recommendedName>
</protein>
<evidence type="ECO:0000256" key="1">
    <source>
        <dbReference type="SAM" id="Phobius"/>
    </source>
</evidence>
<proteinExistence type="predicted"/>
<sequence length="322" mass="36888">MRLSTIFTRLIWGYISLFSLWILVRLVFFDRFWWLALINTVALYIFVPLLLFLPVAFFYRRWRCLLGLCFPLGVFLAFYGPLFFPSLPVALAQDSRQITVMSFNMLFANTDFDEIARMVNANSPDIIGLQEVPENGDKSLLEKFASTYPYHAFLPIENTHNVGILSRFPIQEVTALPKPLERAFQATVLVDGKRHLQVIVSHLIPNYPMSDAVRLAQGWYDIRAAQASYIANLVKQRKVPNLMICDCNFTESSETYMLTRKAMHDSFYDVGWGFGHTMTGPFFPVGRIDYIWYTKELQPIEAYVPSGGGSDHLAVIAKLAIR</sequence>
<dbReference type="InterPro" id="IPR051916">
    <property type="entry name" value="GPI-anchor_lipid_remodeler"/>
</dbReference>
<dbReference type="GO" id="GO:0006506">
    <property type="term" value="P:GPI anchor biosynthetic process"/>
    <property type="evidence" value="ECO:0007669"/>
    <property type="project" value="TreeGrafter"/>
</dbReference>
<dbReference type="GO" id="GO:0003824">
    <property type="term" value="F:catalytic activity"/>
    <property type="evidence" value="ECO:0007669"/>
    <property type="project" value="InterPro"/>
</dbReference>
<keyword evidence="1" id="KW-1133">Transmembrane helix</keyword>
<dbReference type="InterPro" id="IPR005135">
    <property type="entry name" value="Endo/exonuclease/phosphatase"/>
</dbReference>
<evidence type="ECO:0000313" key="3">
    <source>
        <dbReference type="EMBL" id="QDL10386.1"/>
    </source>
</evidence>
<feature type="transmembrane region" description="Helical" evidence="1">
    <location>
        <begin position="7"/>
        <end position="28"/>
    </location>
</feature>